<name>A0A3S8UFB6_9PSED</name>
<accession>A0A3S8UFB6</accession>
<reference evidence="1 2" key="1">
    <citation type="submission" date="2018-12" db="EMBL/GenBank/DDBJ databases">
        <authorList>
            <person name="Li S."/>
            <person name="Yang R."/>
            <person name="Chen G."/>
            <person name="Zou L."/>
            <person name="Zhang C."/>
            <person name="Chen Y."/>
            <person name="Liu Z."/>
            <person name="Li Y."/>
            <person name="Yan Y."/>
            <person name="Huang M."/>
            <person name="Chen T."/>
        </authorList>
    </citation>
    <scope>NUCLEOTIDE SEQUENCE [LARGE SCALE GENOMIC DNA]</scope>
    <source>
        <strain evidence="1 2">1257</strain>
    </source>
</reference>
<protein>
    <submittedName>
        <fullName evidence="1">DUF2971 domain-containing protein</fullName>
    </submittedName>
</protein>
<organism evidence="1 2">
    <name type="scientific">Pseudomonas entomophila</name>
    <dbReference type="NCBI Taxonomy" id="312306"/>
    <lineage>
        <taxon>Bacteria</taxon>
        <taxon>Pseudomonadati</taxon>
        <taxon>Pseudomonadota</taxon>
        <taxon>Gammaproteobacteria</taxon>
        <taxon>Pseudomonadales</taxon>
        <taxon>Pseudomonadaceae</taxon>
        <taxon>Pseudomonas</taxon>
    </lineage>
</organism>
<evidence type="ECO:0000313" key="2">
    <source>
        <dbReference type="Proteomes" id="UP000268230"/>
    </source>
</evidence>
<dbReference type="OrthoDB" id="7852032at2"/>
<dbReference type="EMBL" id="CP034338">
    <property type="protein sequence ID" value="AZL67015.1"/>
    <property type="molecule type" value="Genomic_DNA"/>
</dbReference>
<dbReference type="KEGG" id="pory:EJA05_04380"/>
<evidence type="ECO:0000313" key="1">
    <source>
        <dbReference type="EMBL" id="AZL67015.1"/>
    </source>
</evidence>
<gene>
    <name evidence="1" type="ORF">EJA05_04380</name>
</gene>
<dbReference type="AlphaFoldDB" id="A0A3S8UFB6"/>
<proteinExistence type="predicted"/>
<sequence length="211" mass="24091">MFYTDDFMYEVMGIERLPERLYHYTSVDTLGLILANQTLRFARLDGVNDPEEAMAEDLPLASTLVFTSSWTAQTKESLPMWSMYTGLAGVRIALPINPFRGRRAPTVYEKGGAMQTFDGRVSLTREGDSWHSSSSMVFGPNKIYYTDELPYRNGSCLLADRGTWSVQLHDLGMVKNTHWSYEEEWRFKVIAAPFEVQLKEPDPPLASFLRP</sequence>
<dbReference type="Proteomes" id="UP000268230">
    <property type="component" value="Chromosome"/>
</dbReference>